<dbReference type="RefSeq" id="WP_274354100.1">
    <property type="nucleotide sequence ID" value="NZ_JAQZSM010000034.1"/>
</dbReference>
<feature type="region of interest" description="Disordered" evidence="1">
    <location>
        <begin position="258"/>
        <end position="299"/>
    </location>
</feature>
<evidence type="ECO:0008006" key="4">
    <source>
        <dbReference type="Google" id="ProtNLM"/>
    </source>
</evidence>
<comment type="caution">
    <text evidence="2">The sequence shown here is derived from an EMBL/GenBank/DDBJ whole genome shotgun (WGS) entry which is preliminary data.</text>
</comment>
<protein>
    <recommendedName>
        <fullName evidence="4">Helix-turn-helix domain-containing protein</fullName>
    </recommendedName>
</protein>
<evidence type="ECO:0000256" key="1">
    <source>
        <dbReference type="SAM" id="MobiDB-lite"/>
    </source>
</evidence>
<reference evidence="2" key="1">
    <citation type="submission" date="2023-02" db="EMBL/GenBank/DDBJ databases">
        <title>Description of Roseinatronobacter alkalisoli sp. nov., an alkaliphilic bacerium isolated from soda soil.</title>
        <authorList>
            <person name="Wei W."/>
        </authorList>
    </citation>
    <scope>NUCLEOTIDE SEQUENCE</scope>
    <source>
        <strain evidence="2">HJB301</strain>
    </source>
</reference>
<accession>A0ABT5TEJ9</accession>
<keyword evidence="3" id="KW-1185">Reference proteome</keyword>
<organism evidence="2 3">
    <name type="scientific">Roseinatronobacter alkalisoli</name>
    <dbReference type="NCBI Taxonomy" id="3028235"/>
    <lineage>
        <taxon>Bacteria</taxon>
        <taxon>Pseudomonadati</taxon>
        <taxon>Pseudomonadota</taxon>
        <taxon>Alphaproteobacteria</taxon>
        <taxon>Rhodobacterales</taxon>
        <taxon>Paracoccaceae</taxon>
        <taxon>Roseinatronobacter</taxon>
    </lineage>
</organism>
<evidence type="ECO:0000313" key="3">
    <source>
        <dbReference type="Proteomes" id="UP001431784"/>
    </source>
</evidence>
<sequence length="299" mass="32584">MSTQKQPWVKFYTTDWRSDPCLKMCSLAARGLWIEMISLMHEATPYGHLLVSGQCPTDTQLAVLVGAPPDQIAALLGELESARVFSRTREGVIYSRKLSRMAKKAATARNNGRKGGNPSLGKGGKNPPPVNPQDKGGDKPQRPEARDQIKKEEPYGSLSPRGNEATKPFDEVAEAVVAYNRTAEDAGWPRLLVLSKQRRANLKARLKDAGGLNGWEAALARARASPWCCGENQRGWTANFDFLTRQSSFAKLMEGNYDPRTASTAQPRTANGRGMAGSATASEIADRGARWAASRKARG</sequence>
<dbReference type="Proteomes" id="UP001431784">
    <property type="component" value="Unassembled WGS sequence"/>
</dbReference>
<gene>
    <name evidence="2" type="ORF">PUT78_20410</name>
</gene>
<dbReference type="EMBL" id="JAQZSM010000034">
    <property type="protein sequence ID" value="MDD7973431.1"/>
    <property type="molecule type" value="Genomic_DNA"/>
</dbReference>
<feature type="region of interest" description="Disordered" evidence="1">
    <location>
        <begin position="103"/>
        <end position="167"/>
    </location>
</feature>
<name>A0ABT5TEJ9_9RHOB</name>
<proteinExistence type="predicted"/>
<feature type="compositionally biased region" description="Basic and acidic residues" evidence="1">
    <location>
        <begin position="135"/>
        <end position="154"/>
    </location>
</feature>
<evidence type="ECO:0000313" key="2">
    <source>
        <dbReference type="EMBL" id="MDD7973431.1"/>
    </source>
</evidence>